<dbReference type="RefSeq" id="WP_194181560.1">
    <property type="nucleotide sequence ID" value="NZ_JADGIK010000001.1"/>
</dbReference>
<gene>
    <name evidence="2" type="ORF">IM532_00880</name>
</gene>
<sequence>MKKLQLITDKLILIPFTRKICENILLNDFTELDNLGLKKGIKWPDAEILDTLPRIIKNLSKLDYPTGFESWMIIKKDTKEIIGDAGFKGVNRIIKSTDIGYGIIEAERRKGYAEEAVKALINWAFENEDLEDITASCYLDNIGSKNLLEKLNFEEIERNDEFIYWLLPLNSKKNIHL</sequence>
<dbReference type="EMBL" id="JADGIK010000001">
    <property type="protein sequence ID" value="MBF0596028.1"/>
    <property type="molecule type" value="Genomic_DNA"/>
</dbReference>
<evidence type="ECO:0000313" key="2">
    <source>
        <dbReference type="EMBL" id="MBF0596028.1"/>
    </source>
</evidence>
<feature type="domain" description="N-acetyltransferase" evidence="1">
    <location>
        <begin position="24"/>
        <end position="170"/>
    </location>
</feature>
<dbReference type="GO" id="GO:0016747">
    <property type="term" value="F:acyltransferase activity, transferring groups other than amino-acyl groups"/>
    <property type="evidence" value="ECO:0007669"/>
    <property type="project" value="InterPro"/>
</dbReference>
<reference evidence="2" key="1">
    <citation type="submission" date="2020-10" db="EMBL/GenBank/DDBJ databases">
        <authorList>
            <person name="Lu T."/>
            <person name="Wang Q."/>
            <person name="Han X."/>
        </authorList>
    </citation>
    <scope>NUCLEOTIDE SEQUENCE</scope>
    <source>
        <strain evidence="2">WQ 117</strain>
    </source>
</reference>
<dbReference type="AlphaFoldDB" id="A0A8J7FV66"/>
<dbReference type="PANTHER" id="PTHR43792:SF13">
    <property type="entry name" value="ACETYLTRANSFERASE"/>
    <property type="match status" value="1"/>
</dbReference>
<evidence type="ECO:0000259" key="1">
    <source>
        <dbReference type="PROSITE" id="PS51186"/>
    </source>
</evidence>
<protein>
    <submittedName>
        <fullName evidence="2">GNAT family N-acetyltransferase</fullName>
    </submittedName>
</protein>
<dbReference type="InterPro" id="IPR000182">
    <property type="entry name" value="GNAT_dom"/>
</dbReference>
<name>A0A8J7FV66_9FLAO</name>
<proteinExistence type="predicted"/>
<dbReference type="SUPFAM" id="SSF55729">
    <property type="entry name" value="Acyl-CoA N-acyltransferases (Nat)"/>
    <property type="match status" value="1"/>
</dbReference>
<dbReference type="Pfam" id="PF13302">
    <property type="entry name" value="Acetyltransf_3"/>
    <property type="match status" value="1"/>
</dbReference>
<keyword evidence="3" id="KW-1185">Reference proteome</keyword>
<comment type="caution">
    <text evidence="2">The sequence shown here is derived from an EMBL/GenBank/DDBJ whole genome shotgun (WGS) entry which is preliminary data.</text>
</comment>
<dbReference type="Gene3D" id="3.40.630.30">
    <property type="match status" value="1"/>
</dbReference>
<accession>A0A8J7FV66</accession>
<dbReference type="InterPro" id="IPR016181">
    <property type="entry name" value="Acyl_CoA_acyltransferase"/>
</dbReference>
<dbReference type="PROSITE" id="PS51186">
    <property type="entry name" value="GNAT"/>
    <property type="match status" value="1"/>
</dbReference>
<organism evidence="2 3">
    <name type="scientific">Faecalibacter rhinopitheci</name>
    <dbReference type="NCBI Taxonomy" id="2779678"/>
    <lineage>
        <taxon>Bacteria</taxon>
        <taxon>Pseudomonadati</taxon>
        <taxon>Bacteroidota</taxon>
        <taxon>Flavobacteriia</taxon>
        <taxon>Flavobacteriales</taxon>
        <taxon>Weeksellaceae</taxon>
        <taxon>Faecalibacter</taxon>
    </lineage>
</organism>
<evidence type="ECO:0000313" key="3">
    <source>
        <dbReference type="Proteomes" id="UP000608754"/>
    </source>
</evidence>
<dbReference type="Proteomes" id="UP000608754">
    <property type="component" value="Unassembled WGS sequence"/>
</dbReference>
<dbReference type="InterPro" id="IPR051531">
    <property type="entry name" value="N-acetyltransferase"/>
</dbReference>
<dbReference type="PANTHER" id="PTHR43792">
    <property type="entry name" value="GNAT FAMILY, PUTATIVE (AFU_ORTHOLOGUE AFUA_3G00765)-RELATED-RELATED"/>
    <property type="match status" value="1"/>
</dbReference>